<proteinExistence type="predicted"/>
<reference evidence="2 3" key="1">
    <citation type="submission" date="2019-09" db="EMBL/GenBank/DDBJ databases">
        <title>Screening of Novel Bioactive Compounds from Soil-Associated.</title>
        <authorList>
            <person name="Gong X."/>
        </authorList>
    </citation>
    <scope>NUCLEOTIDE SEQUENCE [LARGE SCALE GENOMIC DNA]</scope>
    <source>
        <strain evidence="2 3">Gxj-6</strain>
    </source>
</reference>
<organism evidence="2 3">
    <name type="scientific">Microbispora cellulosiformans</name>
    <dbReference type="NCBI Taxonomy" id="2614688"/>
    <lineage>
        <taxon>Bacteria</taxon>
        <taxon>Bacillati</taxon>
        <taxon>Actinomycetota</taxon>
        <taxon>Actinomycetes</taxon>
        <taxon>Streptosporangiales</taxon>
        <taxon>Streptosporangiaceae</taxon>
        <taxon>Microbispora</taxon>
    </lineage>
</organism>
<sequence>MTVPCPFPACSCTHVGCVAGWVDSNGDKAVPCPNCRPEVYDELRRGRGTLADRRRRIRNIPRPSRTSSGKTH</sequence>
<accession>A0A5J5K8F7</accession>
<comment type="caution">
    <text evidence="2">The sequence shown here is derived from an EMBL/GenBank/DDBJ whole genome shotgun (WGS) entry which is preliminary data.</text>
</comment>
<protein>
    <submittedName>
        <fullName evidence="2">Uncharacterized protein</fullName>
    </submittedName>
</protein>
<keyword evidence="3" id="KW-1185">Reference proteome</keyword>
<dbReference type="Proteomes" id="UP000327011">
    <property type="component" value="Unassembled WGS sequence"/>
</dbReference>
<dbReference type="RefSeq" id="WP_150932892.1">
    <property type="nucleotide sequence ID" value="NZ_VYTZ01000003.1"/>
</dbReference>
<dbReference type="EMBL" id="VYTZ01000003">
    <property type="protein sequence ID" value="KAA9379703.1"/>
    <property type="molecule type" value="Genomic_DNA"/>
</dbReference>
<evidence type="ECO:0000313" key="3">
    <source>
        <dbReference type="Proteomes" id="UP000327011"/>
    </source>
</evidence>
<dbReference type="AlphaFoldDB" id="A0A5J5K8F7"/>
<name>A0A5J5K8F7_9ACTN</name>
<evidence type="ECO:0000313" key="2">
    <source>
        <dbReference type="EMBL" id="KAA9379703.1"/>
    </source>
</evidence>
<evidence type="ECO:0000256" key="1">
    <source>
        <dbReference type="SAM" id="MobiDB-lite"/>
    </source>
</evidence>
<feature type="region of interest" description="Disordered" evidence="1">
    <location>
        <begin position="50"/>
        <end position="72"/>
    </location>
</feature>
<gene>
    <name evidence="2" type="ORF">F5972_08615</name>
</gene>